<accession>A0A936ZR03</accession>
<proteinExistence type="predicted"/>
<dbReference type="Pfam" id="PF05932">
    <property type="entry name" value="CesT"/>
    <property type="match status" value="1"/>
</dbReference>
<dbReference type="CDD" id="cd16364">
    <property type="entry name" value="T3SC_I-like"/>
    <property type="match status" value="1"/>
</dbReference>
<reference evidence="1" key="1">
    <citation type="submission" date="2021-01" db="EMBL/GenBank/DDBJ databases">
        <title>Ramlibacter sp. strain AW1 16S ribosomal RNA gene Genome sequencing and assembly.</title>
        <authorList>
            <person name="Kang M."/>
        </authorList>
    </citation>
    <scope>NUCLEOTIDE SEQUENCE</scope>
    <source>
        <strain evidence="1">AW1</strain>
    </source>
</reference>
<protein>
    <submittedName>
        <fullName evidence="1">Type III secretion system chaperone</fullName>
    </submittedName>
</protein>
<dbReference type="EMBL" id="JAEQNA010000007">
    <property type="protein sequence ID" value="MBL0422101.1"/>
    <property type="molecule type" value="Genomic_DNA"/>
</dbReference>
<organism evidence="1 2">
    <name type="scientific">Ramlibacter aurantiacus</name>
    <dbReference type="NCBI Taxonomy" id="2801330"/>
    <lineage>
        <taxon>Bacteria</taxon>
        <taxon>Pseudomonadati</taxon>
        <taxon>Pseudomonadota</taxon>
        <taxon>Betaproteobacteria</taxon>
        <taxon>Burkholderiales</taxon>
        <taxon>Comamonadaceae</taxon>
        <taxon>Ramlibacter</taxon>
    </lineage>
</organism>
<dbReference type="Proteomes" id="UP000613011">
    <property type="component" value="Unassembled WGS sequence"/>
</dbReference>
<evidence type="ECO:0000313" key="1">
    <source>
        <dbReference type="EMBL" id="MBL0422101.1"/>
    </source>
</evidence>
<keyword evidence="2" id="KW-1185">Reference proteome</keyword>
<dbReference type="InterPro" id="IPR010261">
    <property type="entry name" value="Tir_chaperone"/>
</dbReference>
<dbReference type="SUPFAM" id="SSF69635">
    <property type="entry name" value="Type III secretory system chaperone-like"/>
    <property type="match status" value="1"/>
</dbReference>
<dbReference type="GO" id="GO:0030254">
    <property type="term" value="P:protein secretion by the type III secretion system"/>
    <property type="evidence" value="ECO:0007669"/>
    <property type="project" value="InterPro"/>
</dbReference>
<name>A0A936ZR03_9BURK</name>
<gene>
    <name evidence="1" type="ORF">JI739_17260</name>
</gene>
<dbReference type="RefSeq" id="WP_201685181.1">
    <property type="nucleotide sequence ID" value="NZ_JAEQNA010000007.1"/>
</dbReference>
<sequence>MTYAELIAQLARQLRLPHLVPGPEGHCALQFDDIVVSFTPVPTAGAFDVEGRVGRVDVADPAVAVALAQAREGISHLAWDSAGRVWLRQRFFLQVLSFTHFFRTLERFVNQVDACRARLPLI</sequence>
<comment type="caution">
    <text evidence="1">The sequence shown here is derived from an EMBL/GenBank/DDBJ whole genome shotgun (WGS) entry which is preliminary data.</text>
</comment>
<dbReference type="Gene3D" id="3.30.1460.10">
    <property type="match status" value="1"/>
</dbReference>
<dbReference type="AlphaFoldDB" id="A0A936ZR03"/>
<evidence type="ECO:0000313" key="2">
    <source>
        <dbReference type="Proteomes" id="UP000613011"/>
    </source>
</evidence>